<organism evidence="2 3">
    <name type="scientific">Streptomyces rubradiris</name>
    <name type="common">Streptomyces achromogenes subsp. rubradiris</name>
    <dbReference type="NCBI Taxonomy" id="285531"/>
    <lineage>
        <taxon>Bacteria</taxon>
        <taxon>Bacillati</taxon>
        <taxon>Actinomycetota</taxon>
        <taxon>Actinomycetes</taxon>
        <taxon>Kitasatosporales</taxon>
        <taxon>Streptomycetaceae</taxon>
        <taxon>Streptomyces</taxon>
    </lineage>
</organism>
<evidence type="ECO:0000313" key="2">
    <source>
        <dbReference type="EMBL" id="GHI52453.1"/>
    </source>
</evidence>
<name>A0ABQ3R9D2_STRRR</name>
<dbReference type="InterPro" id="IPR037401">
    <property type="entry name" value="SnoaL-like"/>
</dbReference>
<comment type="caution">
    <text evidence="2">The sequence shown here is derived from an EMBL/GenBank/DDBJ whole genome shotgun (WGS) entry which is preliminary data.</text>
</comment>
<gene>
    <name evidence="2" type="ORF">Srubr_22990</name>
</gene>
<keyword evidence="3" id="KW-1185">Reference proteome</keyword>
<dbReference type="EMBL" id="BNEA01000007">
    <property type="protein sequence ID" value="GHI52453.1"/>
    <property type="molecule type" value="Genomic_DNA"/>
</dbReference>
<evidence type="ECO:0000313" key="3">
    <source>
        <dbReference type="Proteomes" id="UP000646738"/>
    </source>
</evidence>
<feature type="domain" description="SnoaL-like" evidence="1">
    <location>
        <begin position="18"/>
        <end position="123"/>
    </location>
</feature>
<sequence>MPVTTRATASPADLYRHSLRLLLDKDIPGWIGLWAEDGVMEFPFAPPGRPRRLTGRDAIAAYMRHYPDHIDLHDFPEVRIHQTTEPDTIVVEMRGVGRIVESGDPYDMTYIAVVTVRDGRFTSYRDYWNPLALQAPGLDFNRSVQTPGSDSRGSDAR</sequence>
<dbReference type="InterPro" id="IPR032710">
    <property type="entry name" value="NTF2-like_dom_sf"/>
</dbReference>
<dbReference type="Proteomes" id="UP000646738">
    <property type="component" value="Unassembled WGS sequence"/>
</dbReference>
<dbReference type="RefSeq" id="WP_189991208.1">
    <property type="nucleotide sequence ID" value="NZ_BNCB01000003.1"/>
</dbReference>
<protein>
    <recommendedName>
        <fullName evidence="1">SnoaL-like domain-containing protein</fullName>
    </recommendedName>
</protein>
<reference evidence="3" key="1">
    <citation type="submission" date="2023-07" db="EMBL/GenBank/DDBJ databases">
        <title>Whole genome shotgun sequence of Streptomyces achromogenes subsp. rubradiris NBRC 14000.</title>
        <authorList>
            <person name="Komaki H."/>
            <person name="Tamura T."/>
        </authorList>
    </citation>
    <scope>NUCLEOTIDE SEQUENCE [LARGE SCALE GENOMIC DNA]</scope>
    <source>
        <strain evidence="3">NBRC 14000</strain>
    </source>
</reference>
<dbReference type="CDD" id="cd00531">
    <property type="entry name" value="NTF2_like"/>
    <property type="match status" value="1"/>
</dbReference>
<dbReference type="SUPFAM" id="SSF54427">
    <property type="entry name" value="NTF2-like"/>
    <property type="match status" value="1"/>
</dbReference>
<evidence type="ECO:0000259" key="1">
    <source>
        <dbReference type="Pfam" id="PF12680"/>
    </source>
</evidence>
<accession>A0ABQ3R9D2</accession>
<dbReference type="Pfam" id="PF12680">
    <property type="entry name" value="SnoaL_2"/>
    <property type="match status" value="1"/>
</dbReference>
<proteinExistence type="predicted"/>
<dbReference type="Gene3D" id="3.10.450.50">
    <property type="match status" value="1"/>
</dbReference>